<dbReference type="Gene3D" id="3.60.140.10">
    <property type="entry name" value="CNF1/YfiH-like putative cysteine hydrolases"/>
    <property type="match status" value="1"/>
</dbReference>
<comment type="catalytic activity">
    <reaction evidence="9">
        <text>S-methyl-5'-thioadenosine + phosphate = 5-(methylsulfanyl)-alpha-D-ribose 1-phosphate + adenine</text>
        <dbReference type="Rhea" id="RHEA:11852"/>
        <dbReference type="ChEBI" id="CHEBI:16708"/>
        <dbReference type="ChEBI" id="CHEBI:17509"/>
        <dbReference type="ChEBI" id="CHEBI:43474"/>
        <dbReference type="ChEBI" id="CHEBI:58533"/>
        <dbReference type="EC" id="2.4.2.28"/>
    </reaction>
    <physiologicalReaction direction="left-to-right" evidence="9">
        <dbReference type="Rhea" id="RHEA:11853"/>
    </physiologicalReaction>
</comment>
<dbReference type="PANTHER" id="PTHR30616:SF2">
    <property type="entry name" value="PURINE NUCLEOSIDE PHOSPHORYLASE LACC1"/>
    <property type="match status" value="1"/>
</dbReference>
<evidence type="ECO:0000256" key="1">
    <source>
        <dbReference type="ARBA" id="ARBA00000553"/>
    </source>
</evidence>
<evidence type="ECO:0000256" key="6">
    <source>
        <dbReference type="ARBA" id="ARBA00022833"/>
    </source>
</evidence>
<keyword evidence="5" id="KW-0378">Hydrolase</keyword>
<name>A0ABV6D8A3_9HYPH</name>
<proteinExistence type="inferred from homology"/>
<dbReference type="InterPro" id="IPR003730">
    <property type="entry name" value="Cu_polyphenol_OxRdtase"/>
</dbReference>
<dbReference type="PANTHER" id="PTHR30616">
    <property type="entry name" value="UNCHARACTERIZED PROTEIN YFIH"/>
    <property type="match status" value="1"/>
</dbReference>
<dbReference type="NCBIfam" id="TIGR00726">
    <property type="entry name" value="peptidoglycan editing factor PgeF"/>
    <property type="match status" value="1"/>
</dbReference>
<keyword evidence="3" id="KW-0808">Transferase</keyword>
<evidence type="ECO:0000256" key="5">
    <source>
        <dbReference type="ARBA" id="ARBA00022801"/>
    </source>
</evidence>
<sequence length="264" mass="28832">MLDVTRPEPIRSPLLAGTRARGIKHGFFTRAGGVSEGIYRGLNVGLGSDDSRAAVLENRRRVARWMGVEARNLCTLHQCHSAHVVVVEAPLDDARPKADAMVTARPGLALGVLAADCGPVLFADAQAQVVGAAHAGWKGAMDGVMENTIAAMERLGARRDRIVAVLGPSISQENYEVGPEYRQRFLAADPENARYFRPSGRPDHALFDLNRYTIDRLARAGVTAQMLGHCTYADEASFFSYRRATHRGEPDYGRQISAICLEEF</sequence>
<evidence type="ECO:0000256" key="8">
    <source>
        <dbReference type="ARBA" id="ARBA00048968"/>
    </source>
</evidence>
<gene>
    <name evidence="11" type="primary">pgeF</name>
    <name evidence="11" type="ORF">ACFFJ2_10890</name>
</gene>
<keyword evidence="6" id="KW-0862">Zinc</keyword>
<evidence type="ECO:0000313" key="11">
    <source>
        <dbReference type="EMBL" id="MFC0208902.1"/>
    </source>
</evidence>
<evidence type="ECO:0000256" key="7">
    <source>
        <dbReference type="ARBA" id="ARBA00047989"/>
    </source>
</evidence>
<reference evidence="11 12" key="1">
    <citation type="submission" date="2024-09" db="EMBL/GenBank/DDBJ databases">
        <authorList>
            <person name="Sun Q."/>
            <person name="Mori K."/>
        </authorList>
    </citation>
    <scope>NUCLEOTIDE SEQUENCE [LARGE SCALE GENOMIC DNA]</scope>
    <source>
        <strain evidence="11 12">CCM 8543</strain>
    </source>
</reference>
<evidence type="ECO:0000256" key="9">
    <source>
        <dbReference type="ARBA" id="ARBA00049893"/>
    </source>
</evidence>
<dbReference type="InterPro" id="IPR011324">
    <property type="entry name" value="Cytotoxic_necrot_fac-like_cat"/>
</dbReference>
<dbReference type="SUPFAM" id="SSF64438">
    <property type="entry name" value="CNF1/YfiH-like putative cysteine hydrolases"/>
    <property type="match status" value="1"/>
</dbReference>
<dbReference type="InterPro" id="IPR038371">
    <property type="entry name" value="Cu_polyphenol_OxRdtase_sf"/>
</dbReference>
<keyword evidence="12" id="KW-1185">Reference proteome</keyword>
<protein>
    <recommendedName>
        <fullName evidence="10">Purine nucleoside phosphorylase</fullName>
    </recommendedName>
</protein>
<dbReference type="Proteomes" id="UP001589755">
    <property type="component" value="Unassembled WGS sequence"/>
</dbReference>
<evidence type="ECO:0000313" key="12">
    <source>
        <dbReference type="Proteomes" id="UP001589755"/>
    </source>
</evidence>
<dbReference type="RefSeq" id="WP_261518813.1">
    <property type="nucleotide sequence ID" value="NZ_JAODNW010000001.1"/>
</dbReference>
<dbReference type="EMBL" id="JBHLXD010000015">
    <property type="protein sequence ID" value="MFC0208902.1"/>
    <property type="molecule type" value="Genomic_DNA"/>
</dbReference>
<evidence type="ECO:0000256" key="10">
    <source>
        <dbReference type="RuleBase" id="RU361274"/>
    </source>
</evidence>
<comment type="catalytic activity">
    <reaction evidence="1">
        <text>inosine + phosphate = alpha-D-ribose 1-phosphate + hypoxanthine</text>
        <dbReference type="Rhea" id="RHEA:27646"/>
        <dbReference type="ChEBI" id="CHEBI:17368"/>
        <dbReference type="ChEBI" id="CHEBI:17596"/>
        <dbReference type="ChEBI" id="CHEBI:43474"/>
        <dbReference type="ChEBI" id="CHEBI:57720"/>
        <dbReference type="EC" id="2.4.2.1"/>
    </reaction>
    <physiologicalReaction direction="left-to-right" evidence="1">
        <dbReference type="Rhea" id="RHEA:27647"/>
    </physiologicalReaction>
</comment>
<comment type="similarity">
    <text evidence="2 10">Belongs to the purine nucleoside phosphorylase YfiH/LACC1 family.</text>
</comment>
<evidence type="ECO:0000256" key="2">
    <source>
        <dbReference type="ARBA" id="ARBA00007353"/>
    </source>
</evidence>
<comment type="catalytic activity">
    <reaction evidence="7">
        <text>adenosine + H2O + H(+) = inosine + NH4(+)</text>
        <dbReference type="Rhea" id="RHEA:24408"/>
        <dbReference type="ChEBI" id="CHEBI:15377"/>
        <dbReference type="ChEBI" id="CHEBI:15378"/>
        <dbReference type="ChEBI" id="CHEBI:16335"/>
        <dbReference type="ChEBI" id="CHEBI:17596"/>
        <dbReference type="ChEBI" id="CHEBI:28938"/>
        <dbReference type="EC" id="3.5.4.4"/>
    </reaction>
    <physiologicalReaction direction="left-to-right" evidence="7">
        <dbReference type="Rhea" id="RHEA:24409"/>
    </physiologicalReaction>
</comment>
<organism evidence="11 12">
    <name type="scientific">Chelativorans intermedius</name>
    <dbReference type="NCBI Taxonomy" id="515947"/>
    <lineage>
        <taxon>Bacteria</taxon>
        <taxon>Pseudomonadati</taxon>
        <taxon>Pseudomonadota</taxon>
        <taxon>Alphaproteobacteria</taxon>
        <taxon>Hyphomicrobiales</taxon>
        <taxon>Phyllobacteriaceae</taxon>
        <taxon>Chelativorans</taxon>
    </lineage>
</organism>
<comment type="caution">
    <text evidence="11">The sequence shown here is derived from an EMBL/GenBank/DDBJ whole genome shotgun (WGS) entry which is preliminary data.</text>
</comment>
<evidence type="ECO:0000256" key="3">
    <source>
        <dbReference type="ARBA" id="ARBA00022679"/>
    </source>
</evidence>
<comment type="catalytic activity">
    <reaction evidence="8">
        <text>adenosine + phosphate = alpha-D-ribose 1-phosphate + adenine</text>
        <dbReference type="Rhea" id="RHEA:27642"/>
        <dbReference type="ChEBI" id="CHEBI:16335"/>
        <dbReference type="ChEBI" id="CHEBI:16708"/>
        <dbReference type="ChEBI" id="CHEBI:43474"/>
        <dbReference type="ChEBI" id="CHEBI:57720"/>
        <dbReference type="EC" id="2.4.2.1"/>
    </reaction>
    <physiologicalReaction direction="left-to-right" evidence="8">
        <dbReference type="Rhea" id="RHEA:27643"/>
    </physiologicalReaction>
</comment>
<dbReference type="CDD" id="cd16833">
    <property type="entry name" value="YfiH"/>
    <property type="match status" value="1"/>
</dbReference>
<evidence type="ECO:0000256" key="4">
    <source>
        <dbReference type="ARBA" id="ARBA00022723"/>
    </source>
</evidence>
<dbReference type="Pfam" id="PF02578">
    <property type="entry name" value="Cu-oxidase_4"/>
    <property type="match status" value="1"/>
</dbReference>
<accession>A0ABV6D8A3</accession>
<keyword evidence="4" id="KW-0479">Metal-binding</keyword>